<keyword evidence="2" id="KW-1185">Reference proteome</keyword>
<dbReference type="Proteomes" id="UP000054024">
    <property type="component" value="Unassembled WGS sequence"/>
</dbReference>
<dbReference type="GO" id="GO:0030077">
    <property type="term" value="C:plasma membrane light-harvesting complex"/>
    <property type="evidence" value="ECO:0007669"/>
    <property type="project" value="InterPro"/>
</dbReference>
<organism evidence="1 2">
    <name type="scientific">Streptomyces curacoi</name>
    <dbReference type="NCBI Taxonomy" id="146536"/>
    <lineage>
        <taxon>Bacteria</taxon>
        <taxon>Bacillati</taxon>
        <taxon>Actinomycetota</taxon>
        <taxon>Actinomycetes</taxon>
        <taxon>Kitasatosporales</taxon>
        <taxon>Streptomycetaceae</taxon>
        <taxon>Streptomyces</taxon>
    </lineage>
</organism>
<dbReference type="Gene3D" id="3.90.50.10">
    <property type="entry name" value="Photosynthetic Reaction Center, subunit H, domain 2"/>
    <property type="match status" value="1"/>
</dbReference>
<dbReference type="EMBL" id="LMWJ01000032">
    <property type="protein sequence ID" value="KUM68195.1"/>
    <property type="molecule type" value="Genomic_DNA"/>
</dbReference>
<accession>A0A124GUV4</accession>
<evidence type="ECO:0000313" key="2">
    <source>
        <dbReference type="Proteomes" id="UP000054024"/>
    </source>
</evidence>
<dbReference type="OrthoDB" id="510842at2"/>
<evidence type="ECO:0000313" key="1">
    <source>
        <dbReference type="EMBL" id="KUM68195.1"/>
    </source>
</evidence>
<comment type="caution">
    <text evidence="1">The sequence shown here is derived from an EMBL/GenBank/DDBJ whole genome shotgun (WGS) entry which is preliminary data.</text>
</comment>
<dbReference type="InterPro" id="IPR011033">
    <property type="entry name" value="PRC_barrel-like_sf"/>
</dbReference>
<sequence>MSTGGIWSYPAGSGHQEGRPLTGFTVEAADGVIGHVDRQADDTPLRHLIVDTGAWVFGSSLLIPAGTVTGIDMKTRVITVACTRAEAKAAPRFRTDRETLDPEYLSAVGAYYAALPHGSGASG</sequence>
<protein>
    <recommendedName>
        <fullName evidence="3">PRC domain containing protein</fullName>
    </recommendedName>
</protein>
<dbReference type="RefSeq" id="WP_062156282.1">
    <property type="nucleotide sequence ID" value="NZ_KQ947996.1"/>
</dbReference>
<dbReference type="GO" id="GO:0019684">
    <property type="term" value="P:photosynthesis, light reaction"/>
    <property type="evidence" value="ECO:0007669"/>
    <property type="project" value="InterPro"/>
</dbReference>
<dbReference type="InterPro" id="IPR014747">
    <property type="entry name" value="Bac_photo_RC_H_C"/>
</dbReference>
<dbReference type="AlphaFoldDB" id="A0A124GUV4"/>
<dbReference type="STRING" id="146536.AQI70_33905"/>
<name>A0A124GUV4_9ACTN</name>
<dbReference type="SUPFAM" id="SSF50346">
    <property type="entry name" value="PRC-barrel domain"/>
    <property type="match status" value="1"/>
</dbReference>
<gene>
    <name evidence="1" type="ORF">AQI70_33905</name>
</gene>
<proteinExistence type="predicted"/>
<evidence type="ECO:0008006" key="3">
    <source>
        <dbReference type="Google" id="ProtNLM"/>
    </source>
</evidence>
<reference evidence="1 2" key="1">
    <citation type="submission" date="2015-10" db="EMBL/GenBank/DDBJ databases">
        <title>Draft genome sequence of Streptomyces curacoi DSM 40107, type strain for the species Streptomyces curacoi.</title>
        <authorList>
            <person name="Ruckert C."/>
            <person name="Winkler A."/>
            <person name="Kalinowski J."/>
            <person name="Kampfer P."/>
            <person name="Glaeser S."/>
        </authorList>
    </citation>
    <scope>NUCLEOTIDE SEQUENCE [LARGE SCALE GENOMIC DNA]</scope>
    <source>
        <strain evidence="1 2">DSM 40107</strain>
    </source>
</reference>